<dbReference type="InterPro" id="IPR036291">
    <property type="entry name" value="NAD(P)-bd_dom_sf"/>
</dbReference>
<dbReference type="OrthoDB" id="47007at2759"/>
<dbReference type="GO" id="GO:0016614">
    <property type="term" value="F:oxidoreductase activity, acting on CH-OH group of donors"/>
    <property type="evidence" value="ECO:0007669"/>
    <property type="project" value="UniProtKB-ARBA"/>
</dbReference>
<reference evidence="4" key="1">
    <citation type="journal article" date="2018" name="Nat. Microbiol.">
        <title>Leveraging single-cell genomics to expand the fungal tree of life.</title>
        <authorList>
            <person name="Ahrendt S.R."/>
            <person name="Quandt C.A."/>
            <person name="Ciobanu D."/>
            <person name="Clum A."/>
            <person name="Salamov A."/>
            <person name="Andreopoulos B."/>
            <person name="Cheng J.F."/>
            <person name="Woyke T."/>
            <person name="Pelin A."/>
            <person name="Henrissat B."/>
            <person name="Reynolds N.K."/>
            <person name="Benny G.L."/>
            <person name="Smith M.E."/>
            <person name="James T.Y."/>
            <person name="Grigoriev I.V."/>
        </authorList>
    </citation>
    <scope>NUCLEOTIDE SEQUENCE [LARGE SCALE GENOMIC DNA]</scope>
</reference>
<evidence type="ECO:0000256" key="1">
    <source>
        <dbReference type="ARBA" id="ARBA00006484"/>
    </source>
</evidence>
<evidence type="ECO:0008006" key="5">
    <source>
        <dbReference type="Google" id="ProtNLM"/>
    </source>
</evidence>
<dbReference type="Proteomes" id="UP000269721">
    <property type="component" value="Unassembled WGS sequence"/>
</dbReference>
<dbReference type="InterPro" id="IPR002347">
    <property type="entry name" value="SDR_fam"/>
</dbReference>
<proteinExistence type="inferred from homology"/>
<organism evidence="3 4">
    <name type="scientific">Blyttiomyces helicus</name>
    <dbReference type="NCBI Taxonomy" id="388810"/>
    <lineage>
        <taxon>Eukaryota</taxon>
        <taxon>Fungi</taxon>
        <taxon>Fungi incertae sedis</taxon>
        <taxon>Chytridiomycota</taxon>
        <taxon>Chytridiomycota incertae sedis</taxon>
        <taxon>Chytridiomycetes</taxon>
        <taxon>Chytridiomycetes incertae sedis</taxon>
        <taxon>Blyttiomyces</taxon>
    </lineage>
</organism>
<dbReference type="PRINTS" id="PR00081">
    <property type="entry name" value="GDHRDH"/>
</dbReference>
<keyword evidence="4" id="KW-1185">Reference proteome</keyword>
<evidence type="ECO:0000313" key="4">
    <source>
        <dbReference type="Proteomes" id="UP000269721"/>
    </source>
</evidence>
<dbReference type="PANTHER" id="PTHR48107">
    <property type="entry name" value="NADPH-DEPENDENT ALDEHYDE REDUCTASE-LIKE PROTEIN, CHLOROPLASTIC-RELATED"/>
    <property type="match status" value="1"/>
</dbReference>
<dbReference type="Gene3D" id="3.40.50.720">
    <property type="entry name" value="NAD(P)-binding Rossmann-like Domain"/>
    <property type="match status" value="1"/>
</dbReference>
<evidence type="ECO:0000313" key="3">
    <source>
        <dbReference type="EMBL" id="RKO93057.1"/>
    </source>
</evidence>
<dbReference type="EMBL" id="KZ994393">
    <property type="protein sequence ID" value="RKO93057.1"/>
    <property type="molecule type" value="Genomic_DNA"/>
</dbReference>
<dbReference type="PANTHER" id="PTHR48107:SF7">
    <property type="entry name" value="RE15974P"/>
    <property type="match status" value="1"/>
</dbReference>
<gene>
    <name evidence="3" type="ORF">BDK51DRAFT_47720</name>
</gene>
<sequence>MPTFPDSHILDLITASHLTFLGARRSLPWPCEHRQFQQIALLSFDGKTLTPANAPKSFFPTCWNSGSLAGKVAIVTGGAKGIGQAISIALASAGASVVIGYAGDEAGARETVATSIAAGADASKLESFKGDISKSDSVRDLFAAAVEKFGGVDIVV</sequence>
<accession>A0A4V1ISC3</accession>
<dbReference type="SUPFAM" id="SSF51735">
    <property type="entry name" value="NAD(P)-binding Rossmann-fold domains"/>
    <property type="match status" value="1"/>
</dbReference>
<evidence type="ECO:0000256" key="2">
    <source>
        <dbReference type="ARBA" id="ARBA00023002"/>
    </source>
</evidence>
<protein>
    <recommendedName>
        <fullName evidence="5">NAD(P)-binding protein</fullName>
    </recommendedName>
</protein>
<keyword evidence="2" id="KW-0560">Oxidoreductase</keyword>
<name>A0A4V1ISC3_9FUNG</name>
<dbReference type="Pfam" id="PF00106">
    <property type="entry name" value="adh_short"/>
    <property type="match status" value="1"/>
</dbReference>
<comment type="similarity">
    <text evidence="1">Belongs to the short-chain dehydrogenases/reductases (SDR) family.</text>
</comment>
<dbReference type="AlphaFoldDB" id="A0A4V1ISC3"/>